<gene>
    <name evidence="2" type="ORF">GCM10023230_23970</name>
</gene>
<evidence type="ECO:0000256" key="1">
    <source>
        <dbReference type="SAM" id="Phobius"/>
    </source>
</evidence>
<reference evidence="3" key="1">
    <citation type="journal article" date="2019" name="Int. J. Syst. Evol. Microbiol.">
        <title>The Global Catalogue of Microorganisms (GCM) 10K type strain sequencing project: providing services to taxonomists for standard genome sequencing and annotation.</title>
        <authorList>
            <consortium name="The Broad Institute Genomics Platform"/>
            <consortium name="The Broad Institute Genome Sequencing Center for Infectious Disease"/>
            <person name="Wu L."/>
            <person name="Ma J."/>
        </authorList>
    </citation>
    <scope>NUCLEOTIDE SEQUENCE [LARGE SCALE GENOMIC DNA]</scope>
    <source>
        <strain evidence="3">JCM 18198</strain>
    </source>
</reference>
<organism evidence="2 3">
    <name type="scientific">Flavobacterium hankyongi</name>
    <dbReference type="NCBI Taxonomy" id="1176532"/>
    <lineage>
        <taxon>Bacteria</taxon>
        <taxon>Pseudomonadati</taxon>
        <taxon>Bacteroidota</taxon>
        <taxon>Flavobacteriia</taxon>
        <taxon>Flavobacteriales</taxon>
        <taxon>Flavobacteriaceae</taxon>
        <taxon>Flavobacterium</taxon>
    </lineage>
</organism>
<accession>A0ABP9A341</accession>
<keyword evidence="1" id="KW-0812">Transmembrane</keyword>
<evidence type="ECO:0000313" key="2">
    <source>
        <dbReference type="EMBL" id="GAA4772690.1"/>
    </source>
</evidence>
<comment type="caution">
    <text evidence="2">The sequence shown here is derived from an EMBL/GenBank/DDBJ whole genome shotgun (WGS) entry which is preliminary data.</text>
</comment>
<keyword evidence="1" id="KW-0472">Membrane</keyword>
<protein>
    <submittedName>
        <fullName evidence="2">Uncharacterized protein</fullName>
    </submittedName>
</protein>
<keyword evidence="1" id="KW-1133">Transmembrane helix</keyword>
<sequence>MKKAKKSNPKAKIILLLFESFCIFLKLWKTIKTEVIQIPKTGVYSNLSPIVVPINVMIFVAKVMVIKKKIIANEITEHFFL</sequence>
<name>A0ABP9A341_9FLAO</name>
<dbReference type="Proteomes" id="UP001500141">
    <property type="component" value="Unassembled WGS sequence"/>
</dbReference>
<evidence type="ECO:0000313" key="3">
    <source>
        <dbReference type="Proteomes" id="UP001500141"/>
    </source>
</evidence>
<keyword evidence="3" id="KW-1185">Reference proteome</keyword>
<dbReference type="EMBL" id="BAABIP010000018">
    <property type="protein sequence ID" value="GAA4772690.1"/>
    <property type="molecule type" value="Genomic_DNA"/>
</dbReference>
<feature type="transmembrane region" description="Helical" evidence="1">
    <location>
        <begin position="43"/>
        <end position="65"/>
    </location>
</feature>
<feature type="transmembrane region" description="Helical" evidence="1">
    <location>
        <begin position="12"/>
        <end position="31"/>
    </location>
</feature>
<proteinExistence type="predicted"/>